<gene>
    <name evidence="1" type="ORF">DAEQUDRAFT_736924</name>
</gene>
<dbReference type="PRINTS" id="PR00081">
    <property type="entry name" value="GDHRDH"/>
</dbReference>
<dbReference type="AlphaFoldDB" id="A0A165RS45"/>
<accession>A0A165RS45</accession>
<proteinExistence type="predicted"/>
<dbReference type="OrthoDB" id="9876299at2759"/>
<dbReference type="Gene3D" id="3.40.50.720">
    <property type="entry name" value="NAD(P)-binding Rossmann-like Domain"/>
    <property type="match status" value="1"/>
</dbReference>
<dbReference type="InterPro" id="IPR002347">
    <property type="entry name" value="SDR_fam"/>
</dbReference>
<dbReference type="Pfam" id="PF00106">
    <property type="entry name" value="adh_short"/>
    <property type="match status" value="1"/>
</dbReference>
<sequence length="269" mass="28821">MPSYVVVGGSRGIGLALVQQLASSAENTVFATVRNKSGSTYLNDFVAKSTLHNIHVLEADVTDHRALKAAATDVAKVTGGSLDVLIHNAARMEMANGLRGPTDFEDDDTLDAEFLDSFKVNVLGAIHAVNAFLPLLRKGTTKKIAVIGTEGGTSEFVWKMRLSGLAAYGTTKAAEHLVVLKYAALLEPEGFTVMTICPGFVDTSGTAVEKLTDADLSKLTGIVTRLQAICTDFHPVTPEESVKRLLDLVDSANIKENGSFIQCFKYKED</sequence>
<evidence type="ECO:0000313" key="1">
    <source>
        <dbReference type="EMBL" id="KZT71094.1"/>
    </source>
</evidence>
<dbReference type="SUPFAM" id="SSF51735">
    <property type="entry name" value="NAD(P)-binding Rossmann-fold domains"/>
    <property type="match status" value="1"/>
</dbReference>
<dbReference type="PANTHER" id="PTHR45458">
    <property type="entry name" value="SHORT-CHAIN DEHYDROGENASE/REDUCTASE SDR"/>
    <property type="match status" value="1"/>
</dbReference>
<dbReference type="EMBL" id="KV429047">
    <property type="protein sequence ID" value="KZT71094.1"/>
    <property type="molecule type" value="Genomic_DNA"/>
</dbReference>
<name>A0A165RS45_9APHY</name>
<evidence type="ECO:0000313" key="2">
    <source>
        <dbReference type="Proteomes" id="UP000076727"/>
    </source>
</evidence>
<organism evidence="1 2">
    <name type="scientific">Daedalea quercina L-15889</name>
    <dbReference type="NCBI Taxonomy" id="1314783"/>
    <lineage>
        <taxon>Eukaryota</taxon>
        <taxon>Fungi</taxon>
        <taxon>Dikarya</taxon>
        <taxon>Basidiomycota</taxon>
        <taxon>Agaricomycotina</taxon>
        <taxon>Agaricomycetes</taxon>
        <taxon>Polyporales</taxon>
        <taxon>Fomitopsis</taxon>
    </lineage>
</organism>
<dbReference type="Proteomes" id="UP000076727">
    <property type="component" value="Unassembled WGS sequence"/>
</dbReference>
<dbReference type="InterPro" id="IPR052184">
    <property type="entry name" value="SDR_enzymes"/>
</dbReference>
<dbReference type="InterPro" id="IPR036291">
    <property type="entry name" value="NAD(P)-bd_dom_sf"/>
</dbReference>
<dbReference type="GO" id="GO:0016616">
    <property type="term" value="F:oxidoreductase activity, acting on the CH-OH group of donors, NAD or NADP as acceptor"/>
    <property type="evidence" value="ECO:0007669"/>
    <property type="project" value="TreeGrafter"/>
</dbReference>
<protein>
    <submittedName>
        <fullName evidence="1">NAD(P)-binding protein</fullName>
    </submittedName>
</protein>
<keyword evidence="2" id="KW-1185">Reference proteome</keyword>
<dbReference type="PANTHER" id="PTHR45458:SF3">
    <property type="entry name" value="CHAIN DEHYDROGENASE (ATSC), PUTATIVE-RELATED"/>
    <property type="match status" value="1"/>
</dbReference>
<dbReference type="CDD" id="cd05325">
    <property type="entry name" value="carb_red_sniffer_like_SDR_c"/>
    <property type="match status" value="1"/>
</dbReference>
<reference evidence="1 2" key="1">
    <citation type="journal article" date="2016" name="Mol. Biol. Evol.">
        <title>Comparative Genomics of Early-Diverging Mushroom-Forming Fungi Provides Insights into the Origins of Lignocellulose Decay Capabilities.</title>
        <authorList>
            <person name="Nagy L.G."/>
            <person name="Riley R."/>
            <person name="Tritt A."/>
            <person name="Adam C."/>
            <person name="Daum C."/>
            <person name="Floudas D."/>
            <person name="Sun H."/>
            <person name="Yadav J.S."/>
            <person name="Pangilinan J."/>
            <person name="Larsson K.H."/>
            <person name="Matsuura K."/>
            <person name="Barry K."/>
            <person name="Labutti K."/>
            <person name="Kuo R."/>
            <person name="Ohm R.A."/>
            <person name="Bhattacharya S.S."/>
            <person name="Shirouzu T."/>
            <person name="Yoshinaga Y."/>
            <person name="Martin F.M."/>
            <person name="Grigoriev I.V."/>
            <person name="Hibbett D.S."/>
        </authorList>
    </citation>
    <scope>NUCLEOTIDE SEQUENCE [LARGE SCALE GENOMIC DNA]</scope>
    <source>
        <strain evidence="1 2">L-15889</strain>
    </source>
</reference>